<evidence type="ECO:0000313" key="1">
    <source>
        <dbReference type="EMBL" id="KAJ8125254.1"/>
    </source>
</evidence>
<name>A0ACC2JCN9_9PEZI</name>
<dbReference type="Proteomes" id="UP001153332">
    <property type="component" value="Unassembled WGS sequence"/>
</dbReference>
<evidence type="ECO:0000313" key="2">
    <source>
        <dbReference type="Proteomes" id="UP001153332"/>
    </source>
</evidence>
<gene>
    <name evidence="1" type="ORF">O1611_g8386</name>
</gene>
<dbReference type="EMBL" id="JAPUUL010002474">
    <property type="protein sequence ID" value="KAJ8125254.1"/>
    <property type="molecule type" value="Genomic_DNA"/>
</dbReference>
<protein>
    <submittedName>
        <fullName evidence="1">Uncharacterized protein</fullName>
    </submittedName>
</protein>
<reference evidence="1" key="1">
    <citation type="submission" date="2022-12" db="EMBL/GenBank/DDBJ databases">
        <title>Genome Sequence of Lasiodiplodia mahajangana.</title>
        <authorList>
            <person name="Buettner E."/>
        </authorList>
    </citation>
    <scope>NUCLEOTIDE SEQUENCE</scope>
    <source>
        <strain evidence="1">VT137</strain>
    </source>
</reference>
<organism evidence="1 2">
    <name type="scientific">Lasiodiplodia mahajangana</name>
    <dbReference type="NCBI Taxonomy" id="1108764"/>
    <lineage>
        <taxon>Eukaryota</taxon>
        <taxon>Fungi</taxon>
        <taxon>Dikarya</taxon>
        <taxon>Ascomycota</taxon>
        <taxon>Pezizomycotina</taxon>
        <taxon>Dothideomycetes</taxon>
        <taxon>Dothideomycetes incertae sedis</taxon>
        <taxon>Botryosphaeriales</taxon>
        <taxon>Botryosphaeriaceae</taxon>
        <taxon>Lasiodiplodia</taxon>
    </lineage>
</organism>
<keyword evidence="2" id="KW-1185">Reference proteome</keyword>
<proteinExistence type="predicted"/>
<comment type="caution">
    <text evidence="1">The sequence shown here is derived from an EMBL/GenBank/DDBJ whole genome shotgun (WGS) entry which is preliminary data.</text>
</comment>
<accession>A0ACC2JCN9</accession>
<sequence length="243" mass="26405">MARCRLNITTAAPDSSTGARGNCGDDGERVEKRERELGPADRVGRSSSSSSSRSSSQQQRGGGRVQGTDDQTQSSPTSPPHSGRGGLCGSVLRSCVFSPDVNWRMANGGEESAEKNWWYLRSDGANGRFSCVDTSMCGNVDLVPRRLQSTAAMTSETPMEDAIRTKVTEALSPSRLEIFNDSHKHAHHKAMQGSTSRETHFRVVITSEAFRSKMQPARHRLVYGLLRNEMAAEGGIHACSYGL</sequence>